<evidence type="ECO:0000256" key="1">
    <source>
        <dbReference type="ARBA" id="ARBA00004325"/>
    </source>
</evidence>
<gene>
    <name evidence="9" type="primary">ymf39</name>
</gene>
<dbReference type="Pfam" id="PF05405">
    <property type="entry name" value="Mt_ATP-synt_B"/>
    <property type="match status" value="1"/>
</dbReference>
<dbReference type="AlphaFoldDB" id="A0A3G3MIU3"/>
<keyword evidence="6 9" id="KW-0496">Mitochondrion</keyword>
<evidence type="ECO:0000256" key="6">
    <source>
        <dbReference type="ARBA" id="ARBA00023128"/>
    </source>
</evidence>
<sequence>MFNITIIILIILIFQKIFLLNEETLILFCFISFIWIGLKQVGNLIYDNLEEQSNKIENLLKKSLKQTSISLKKYISLKLKLNLLISSFKKLGDHFYKLITLTINKIPLYQKQQLTLIYLKRLLFIRRIEQQVSKLIPLLISSRLVNITDLKYFYTINFKINYFSCLQKISIREYIKLVLIKI</sequence>
<dbReference type="EMBL" id="MH281625">
    <property type="protein sequence ID" value="AYR06698.1"/>
    <property type="molecule type" value="Genomic_DNA"/>
</dbReference>
<evidence type="ECO:0000256" key="2">
    <source>
        <dbReference type="ARBA" id="ARBA00022448"/>
    </source>
</evidence>
<keyword evidence="5" id="KW-0406">Ion transport</keyword>
<keyword evidence="7 8" id="KW-0472">Membrane</keyword>
<protein>
    <submittedName>
        <fullName evidence="9">ATP synthase B chain</fullName>
    </submittedName>
</protein>
<evidence type="ECO:0000256" key="3">
    <source>
        <dbReference type="ARBA" id="ARBA00022547"/>
    </source>
</evidence>
<organism evidence="9">
    <name type="scientific">Rhodogorgon sp</name>
    <dbReference type="NCBI Taxonomy" id="2485824"/>
    <lineage>
        <taxon>Eukaryota</taxon>
        <taxon>Rhodophyta</taxon>
        <taxon>Florideophyceae</taxon>
        <taxon>Corallinophycidae</taxon>
        <taxon>Rhodogorgonales</taxon>
        <taxon>Rhodogorgonaceae</taxon>
        <taxon>Rhodogorgon</taxon>
    </lineage>
</organism>
<geneLocation type="mitochondrion" evidence="9"/>
<proteinExistence type="predicted"/>
<keyword evidence="3" id="KW-0138">CF(0)</keyword>
<accession>A0A3G3MIU3</accession>
<evidence type="ECO:0000256" key="4">
    <source>
        <dbReference type="ARBA" id="ARBA00022781"/>
    </source>
</evidence>
<name>A0A3G3MIU3_9FLOR</name>
<dbReference type="GO" id="GO:0045259">
    <property type="term" value="C:proton-transporting ATP synthase complex"/>
    <property type="evidence" value="ECO:0007669"/>
    <property type="project" value="UniProtKB-KW"/>
</dbReference>
<dbReference type="GO" id="GO:0031966">
    <property type="term" value="C:mitochondrial membrane"/>
    <property type="evidence" value="ECO:0007669"/>
    <property type="project" value="UniProtKB-SubCell"/>
</dbReference>
<evidence type="ECO:0000313" key="9">
    <source>
        <dbReference type="EMBL" id="AYR06698.1"/>
    </source>
</evidence>
<dbReference type="GO" id="GO:0015986">
    <property type="term" value="P:proton motive force-driven ATP synthesis"/>
    <property type="evidence" value="ECO:0007669"/>
    <property type="project" value="InterPro"/>
</dbReference>
<keyword evidence="2" id="KW-0813">Transport</keyword>
<dbReference type="GO" id="GO:0015078">
    <property type="term" value="F:proton transmembrane transporter activity"/>
    <property type="evidence" value="ECO:0007669"/>
    <property type="project" value="InterPro"/>
</dbReference>
<comment type="subcellular location">
    <subcellularLocation>
        <location evidence="1">Mitochondrion membrane</location>
    </subcellularLocation>
</comment>
<evidence type="ECO:0000256" key="5">
    <source>
        <dbReference type="ARBA" id="ARBA00023065"/>
    </source>
</evidence>
<keyword evidence="4" id="KW-0375">Hydrogen ion transport</keyword>
<evidence type="ECO:0000256" key="7">
    <source>
        <dbReference type="ARBA" id="ARBA00023136"/>
    </source>
</evidence>
<dbReference type="InterPro" id="IPR008688">
    <property type="entry name" value="ATP_synth_Bsub_B/MI25"/>
</dbReference>
<keyword evidence="8" id="KW-0812">Transmembrane</keyword>
<evidence type="ECO:0000256" key="8">
    <source>
        <dbReference type="SAM" id="Phobius"/>
    </source>
</evidence>
<feature type="transmembrane region" description="Helical" evidence="8">
    <location>
        <begin position="6"/>
        <end position="36"/>
    </location>
</feature>
<reference evidence="9" key="1">
    <citation type="journal article" date="2018" name="Genome Biol. Evol.">
        <title>Mitochondrial and Plastid Genomes from Coralline Red Algae Provide Insights into the Incongruent Evolutionary Histories of Organelles.</title>
        <authorList>
            <person name="Lee J."/>
            <person name="Song H.J."/>
            <person name="In Park S."/>
            <person name="Lee Y.M."/>
            <person name="Jeong S.Y."/>
            <person name="Oh Cho T."/>
            <person name="Kim J.H."/>
            <person name="Choi H.G."/>
            <person name="Choi C.G."/>
            <person name="Nelson W.A."/>
            <person name="Fredericq S."/>
            <person name="Bhattacharya D."/>
            <person name="Su Yoon H."/>
        </authorList>
    </citation>
    <scope>NUCLEOTIDE SEQUENCE</scope>
</reference>
<keyword evidence="8" id="KW-1133">Transmembrane helix</keyword>